<protein>
    <submittedName>
        <fullName evidence="2">Uncharacterized protein</fullName>
    </submittedName>
</protein>
<evidence type="ECO:0000313" key="2">
    <source>
        <dbReference type="EMBL" id="PWA03383.1"/>
    </source>
</evidence>
<name>A0A2U1JEJ1_SMIAN</name>
<comment type="caution">
    <text evidence="2">The sequence shown here is derived from an EMBL/GenBank/DDBJ whole genome shotgun (WGS) entry which is preliminary data.</text>
</comment>
<dbReference type="Gene3D" id="2.30.30.850">
    <property type="match status" value="1"/>
</dbReference>
<reference evidence="2 3" key="1">
    <citation type="journal article" date="2018" name="MBio">
        <title>Comparative Genomics Reveals the Core Gene Toolbox for the Fungus-Insect Symbiosis.</title>
        <authorList>
            <person name="Wang Y."/>
            <person name="Stata M."/>
            <person name="Wang W."/>
            <person name="Stajich J.E."/>
            <person name="White M.M."/>
            <person name="Moncalvo J.M."/>
        </authorList>
    </citation>
    <scope>NUCLEOTIDE SEQUENCE [LARGE SCALE GENOMIC DNA]</scope>
    <source>
        <strain evidence="2 3">AUS-126-30</strain>
    </source>
</reference>
<feature type="region of interest" description="Disordered" evidence="1">
    <location>
        <begin position="97"/>
        <end position="134"/>
    </location>
</feature>
<accession>A0A2U1JEJ1</accession>
<evidence type="ECO:0000256" key="1">
    <source>
        <dbReference type="SAM" id="MobiDB-lite"/>
    </source>
</evidence>
<dbReference type="AlphaFoldDB" id="A0A2U1JEJ1"/>
<feature type="non-terminal residue" evidence="2">
    <location>
        <position position="1"/>
    </location>
</feature>
<keyword evidence="3" id="KW-1185">Reference proteome</keyword>
<dbReference type="EMBL" id="MBFU01000019">
    <property type="protein sequence ID" value="PWA03383.1"/>
    <property type="molecule type" value="Genomic_DNA"/>
</dbReference>
<sequence length="134" mass="15384">TGLPYEIGNWVLVEVKNKKKLEAKLMGPYKVIRVGPLHTYKLEDSKGKEVTELVHHDRMDSFMSFLVNAKQESFKPKEEPNRNSEINVVNLETEKMVQHNTGNNTSREPESNGFQRNKRAKLDKMSIGNLLNDS</sequence>
<evidence type="ECO:0000313" key="3">
    <source>
        <dbReference type="Proteomes" id="UP000245591"/>
    </source>
</evidence>
<gene>
    <name evidence="2" type="ORF">BB558_000427</name>
</gene>
<proteinExistence type="predicted"/>
<organism evidence="2 3">
    <name type="scientific">Smittium angustum</name>
    <dbReference type="NCBI Taxonomy" id="133377"/>
    <lineage>
        <taxon>Eukaryota</taxon>
        <taxon>Fungi</taxon>
        <taxon>Fungi incertae sedis</taxon>
        <taxon>Zoopagomycota</taxon>
        <taxon>Kickxellomycotina</taxon>
        <taxon>Harpellomycetes</taxon>
        <taxon>Harpellales</taxon>
        <taxon>Legeriomycetaceae</taxon>
        <taxon>Smittium</taxon>
    </lineage>
</organism>
<dbReference type="Proteomes" id="UP000245591">
    <property type="component" value="Unassembled WGS sequence"/>
</dbReference>